<dbReference type="RefSeq" id="XP_026495146.2">
    <property type="nucleotide sequence ID" value="XM_026639361.2"/>
</dbReference>
<dbReference type="AlphaFoldDB" id="A0A8B8IG91"/>
<accession>A0A8B8IG91</accession>
<keyword evidence="2" id="KW-0732">Signal</keyword>
<name>A0A8B8IG91_VANTA</name>
<gene>
    <name evidence="6" type="primary">LOC113400013</name>
</gene>
<dbReference type="SUPFAM" id="SSF52058">
    <property type="entry name" value="L domain-like"/>
    <property type="match status" value="1"/>
</dbReference>
<dbReference type="InterPro" id="IPR032675">
    <property type="entry name" value="LRR_dom_sf"/>
</dbReference>
<keyword evidence="5" id="KW-1185">Reference proteome</keyword>
<keyword evidence="4" id="KW-1133">Transmembrane helix</keyword>
<dbReference type="Pfam" id="PF13855">
    <property type="entry name" value="LRR_8"/>
    <property type="match status" value="1"/>
</dbReference>
<keyword evidence="3" id="KW-0677">Repeat</keyword>
<evidence type="ECO:0000256" key="1">
    <source>
        <dbReference type="ARBA" id="ARBA00022614"/>
    </source>
</evidence>
<dbReference type="SMART" id="SM00369">
    <property type="entry name" value="LRR_TYP"/>
    <property type="match status" value="3"/>
</dbReference>
<dbReference type="OrthoDB" id="26525at2759"/>
<evidence type="ECO:0000313" key="5">
    <source>
        <dbReference type="Proteomes" id="UP001652626"/>
    </source>
</evidence>
<dbReference type="PANTHER" id="PTHR24369">
    <property type="entry name" value="ANTIGEN BSP, PUTATIVE-RELATED"/>
    <property type="match status" value="1"/>
</dbReference>
<dbReference type="GO" id="GO:0005886">
    <property type="term" value="C:plasma membrane"/>
    <property type="evidence" value="ECO:0007669"/>
    <property type="project" value="TreeGrafter"/>
</dbReference>
<dbReference type="InterPro" id="IPR003591">
    <property type="entry name" value="Leu-rich_rpt_typical-subtyp"/>
</dbReference>
<feature type="transmembrane region" description="Helical" evidence="4">
    <location>
        <begin position="32"/>
        <end position="54"/>
    </location>
</feature>
<evidence type="ECO:0000313" key="6">
    <source>
        <dbReference type="RefSeq" id="XP_026495146.2"/>
    </source>
</evidence>
<evidence type="ECO:0000256" key="2">
    <source>
        <dbReference type="ARBA" id="ARBA00022729"/>
    </source>
</evidence>
<reference evidence="6" key="1">
    <citation type="submission" date="2025-08" db="UniProtKB">
        <authorList>
            <consortium name="RefSeq"/>
        </authorList>
    </citation>
    <scope>IDENTIFICATION</scope>
    <source>
        <tissue evidence="6">Whole body</tissue>
    </source>
</reference>
<feature type="transmembrane region" description="Helical" evidence="4">
    <location>
        <begin position="528"/>
        <end position="550"/>
    </location>
</feature>
<dbReference type="InterPro" id="IPR050541">
    <property type="entry name" value="LRR_TM_domain-containing"/>
</dbReference>
<dbReference type="Gene3D" id="3.80.10.10">
    <property type="entry name" value="Ribonuclease Inhibitor"/>
    <property type="match status" value="1"/>
</dbReference>
<sequence length="697" mass="79808">MKLVPIDLFKRRRLSISSFVRNTSCNRGWLRWVVQIIFGILIVTSFILIVLMALNSSHRGTVRNSRCTINNCRVTCNDAPFYGNYENDIVNAAAEVDANCDSIAFQLNRPTFENSKIPEHWLSRIRSNVRELAIIGGNIKYIPSYAFMSPFSNNLRTLILENIEINHWDNDMLIGLTRLKKLYIKNCILNDIRKYALRIVAESLQFLDIKATIDFNPTNLTGSVKLESLTFVDLSLNNFDNILQHTSFSKLNYCKVLFLNSCKITSLGPGTFDHLNSIEVLYLNDNDLVTVPVGLFDKIIPLQPRIALQENIWHCDCSANDLRNVFNSGLLIVDPICRYPRTVSGMTFSDLEGYCNGVVNENAIVYDSTGKPCKNISKVLYMNNACSETNSTNDQVRIVSKEQTCFLNRINDNELNFSNDNIDNESMSVRPVWIKPVYSIQSDIHSMVEMELSEQPGLGLLWYQSLCFKKVFCTNAIPHVLKIYNIDSDVSYTFCPFNLTNDKVLSHQCVSFNFLNTTSIYRSNNYELILYICISFGCLLCGAVSVYVIIQRYPNLLKGNKRVILVKHKSIEALILPPKLPKRENFLSEPKPITSHVYEKKKIFLLSDSFDRLSPKNFVRSISMRSCDSNDASYISALPPTEEQINEWRSNQSVEQYDNIPMTDIDTSPLSSIYDQESLPYYSIQTCERFYEVPKQY</sequence>
<dbReference type="PANTHER" id="PTHR24369:SF210">
    <property type="entry name" value="CHAOPTIN-RELATED"/>
    <property type="match status" value="1"/>
</dbReference>
<dbReference type="OMA" id="KYCYITA"/>
<keyword evidence="1" id="KW-0433">Leucine-rich repeat</keyword>
<dbReference type="Proteomes" id="UP001652626">
    <property type="component" value="Chromosome 8"/>
</dbReference>
<keyword evidence="4" id="KW-0472">Membrane</keyword>
<evidence type="ECO:0000256" key="3">
    <source>
        <dbReference type="ARBA" id="ARBA00022737"/>
    </source>
</evidence>
<dbReference type="GeneID" id="113400013"/>
<keyword evidence="4" id="KW-0812">Transmembrane</keyword>
<organism evidence="5 6">
    <name type="scientific">Vanessa tameamea</name>
    <name type="common">Kamehameha butterfly</name>
    <dbReference type="NCBI Taxonomy" id="334116"/>
    <lineage>
        <taxon>Eukaryota</taxon>
        <taxon>Metazoa</taxon>
        <taxon>Ecdysozoa</taxon>
        <taxon>Arthropoda</taxon>
        <taxon>Hexapoda</taxon>
        <taxon>Insecta</taxon>
        <taxon>Pterygota</taxon>
        <taxon>Neoptera</taxon>
        <taxon>Endopterygota</taxon>
        <taxon>Lepidoptera</taxon>
        <taxon>Glossata</taxon>
        <taxon>Ditrysia</taxon>
        <taxon>Papilionoidea</taxon>
        <taxon>Nymphalidae</taxon>
        <taxon>Nymphalinae</taxon>
        <taxon>Vanessa</taxon>
    </lineage>
</organism>
<dbReference type="InterPro" id="IPR001611">
    <property type="entry name" value="Leu-rich_rpt"/>
</dbReference>
<protein>
    <submittedName>
        <fullName evidence="6">Uncharacterized protein LOC113400013</fullName>
    </submittedName>
</protein>
<evidence type="ECO:0000256" key="4">
    <source>
        <dbReference type="SAM" id="Phobius"/>
    </source>
</evidence>
<proteinExistence type="predicted"/>